<name>V2XZT1_MONRO</name>
<gene>
    <name evidence="2" type="ORF">Moror_14905</name>
</gene>
<dbReference type="KEGG" id="mrr:Moror_14905"/>
<dbReference type="EMBL" id="AWSO01001202">
    <property type="protein sequence ID" value="ESK84904.1"/>
    <property type="molecule type" value="Genomic_DNA"/>
</dbReference>
<dbReference type="STRING" id="1381753.V2XZT1"/>
<dbReference type="InterPro" id="IPR033468">
    <property type="entry name" value="Metaxin_GST"/>
</dbReference>
<dbReference type="Proteomes" id="UP000017559">
    <property type="component" value="Unassembled WGS sequence"/>
</dbReference>
<evidence type="ECO:0000313" key="3">
    <source>
        <dbReference type="Proteomes" id="UP000017559"/>
    </source>
</evidence>
<dbReference type="AlphaFoldDB" id="V2XZT1"/>
<dbReference type="Pfam" id="PF17171">
    <property type="entry name" value="GST_C_6"/>
    <property type="match status" value="1"/>
</dbReference>
<evidence type="ECO:0000259" key="1">
    <source>
        <dbReference type="Pfam" id="PF17171"/>
    </source>
</evidence>
<dbReference type="HOGENOM" id="CLU_077463_0_0_1"/>
<keyword evidence="3" id="KW-1185">Reference proteome</keyword>
<accession>V2XZT1</accession>
<organism evidence="2 3">
    <name type="scientific">Moniliophthora roreri (strain MCA 2997)</name>
    <name type="common">Cocoa frosty pod rot fungus</name>
    <name type="synonym">Crinipellis roreri</name>
    <dbReference type="NCBI Taxonomy" id="1381753"/>
    <lineage>
        <taxon>Eukaryota</taxon>
        <taxon>Fungi</taxon>
        <taxon>Dikarya</taxon>
        <taxon>Basidiomycota</taxon>
        <taxon>Agaricomycotina</taxon>
        <taxon>Agaricomycetes</taxon>
        <taxon>Agaricomycetidae</taxon>
        <taxon>Agaricales</taxon>
        <taxon>Marasmiineae</taxon>
        <taxon>Marasmiaceae</taxon>
        <taxon>Moniliophthora</taxon>
    </lineage>
</organism>
<sequence>MQIPSSLQSLFSHFPLYTYPPILSGSKKLLKNPTIWVAPSSDPDSPLLSGDVECLKWQAYLALRGLSNIQVRTDVDTQGAIDARLPNLHVPFDGAKSEMKAESTGPVDDSTNLLAAHHIPGWVDEQLGHNALEDPLEGFKDETAKDESRAWVSLLEGNVHAALILSAPVPSLFNQFINLSLSTTTSPTIDLSRILTPPPPPLTGLTGLFALAFPQYGLRIHKSAVLARYIDAIGALSERLGTDKWFLGSESPTPLDALAFAYLHCILLSSDPQIRTEVTKRVNLVAWEWRVRGMVRAAFVKAS</sequence>
<proteinExistence type="predicted"/>
<dbReference type="OrthoDB" id="198787at2759"/>
<evidence type="ECO:0000313" key="2">
    <source>
        <dbReference type="EMBL" id="ESK84904.1"/>
    </source>
</evidence>
<feature type="domain" description="Metaxin glutathione S-transferase" evidence="1">
    <location>
        <begin position="231"/>
        <end position="291"/>
    </location>
</feature>
<protein>
    <recommendedName>
        <fullName evidence="1">Metaxin glutathione S-transferase domain-containing protein</fullName>
    </recommendedName>
</protein>
<reference evidence="2 3" key="1">
    <citation type="journal article" date="2014" name="BMC Genomics">
        <title>Genome and secretome analysis of the hemibiotrophic fungal pathogen, Moniliophthora roreri, which causes frosty pod rot disease of cacao: mechanisms of the biotrophic and necrotrophic phases.</title>
        <authorList>
            <person name="Meinhardt L.W."/>
            <person name="Costa G.G.L."/>
            <person name="Thomazella D.P.T."/>
            <person name="Teixeira P.J.P.L."/>
            <person name="Carazzolle M.F."/>
            <person name="Schuster S.C."/>
            <person name="Carlson J.E."/>
            <person name="Guiltinan M.J."/>
            <person name="Mieczkowski P."/>
            <person name="Farmer A."/>
            <person name="Ramaraj T."/>
            <person name="Crozier J."/>
            <person name="Davis R.E."/>
            <person name="Shao J."/>
            <person name="Melnick R.L."/>
            <person name="Pereira G.A.G."/>
            <person name="Bailey B.A."/>
        </authorList>
    </citation>
    <scope>NUCLEOTIDE SEQUENCE [LARGE SCALE GENOMIC DNA]</scope>
    <source>
        <strain evidence="2 3">MCA 2997</strain>
    </source>
</reference>
<comment type="caution">
    <text evidence="2">The sequence shown here is derived from an EMBL/GenBank/DDBJ whole genome shotgun (WGS) entry which is preliminary data.</text>
</comment>